<organism evidence="1 2">
    <name type="scientific">Halomarina rubra</name>
    <dbReference type="NCBI Taxonomy" id="2071873"/>
    <lineage>
        <taxon>Archaea</taxon>
        <taxon>Methanobacteriati</taxon>
        <taxon>Methanobacteriota</taxon>
        <taxon>Stenosarchaea group</taxon>
        <taxon>Halobacteria</taxon>
        <taxon>Halobacteriales</taxon>
        <taxon>Natronomonadaceae</taxon>
        <taxon>Halomarina</taxon>
    </lineage>
</organism>
<proteinExistence type="predicted"/>
<dbReference type="AlphaFoldDB" id="A0ABD6ASG6"/>
<reference evidence="1 2" key="1">
    <citation type="journal article" date="2019" name="Int. J. Syst. Evol. Microbiol.">
        <title>The Global Catalogue of Microorganisms (GCM) 10K type strain sequencing project: providing services to taxonomists for standard genome sequencing and annotation.</title>
        <authorList>
            <consortium name="The Broad Institute Genomics Platform"/>
            <consortium name="The Broad Institute Genome Sequencing Center for Infectious Disease"/>
            <person name="Wu L."/>
            <person name="Ma J."/>
        </authorList>
    </citation>
    <scope>NUCLEOTIDE SEQUENCE [LARGE SCALE GENOMIC DNA]</scope>
    <source>
        <strain evidence="1 2">CGMCC 1.12563</strain>
    </source>
</reference>
<gene>
    <name evidence="1" type="ORF">ACFSBT_05810</name>
</gene>
<accession>A0ABD6ASG6</accession>
<comment type="caution">
    <text evidence="1">The sequence shown here is derived from an EMBL/GenBank/DDBJ whole genome shotgun (WGS) entry which is preliminary data.</text>
</comment>
<dbReference type="EMBL" id="JBHUDC010000003">
    <property type="protein sequence ID" value="MFD1512798.1"/>
    <property type="molecule type" value="Genomic_DNA"/>
</dbReference>
<keyword evidence="2" id="KW-1185">Reference proteome</keyword>
<protein>
    <submittedName>
        <fullName evidence="1">Uncharacterized protein</fullName>
    </submittedName>
</protein>
<dbReference type="RefSeq" id="WP_250872775.1">
    <property type="nucleotide sequence ID" value="NZ_JALXFV010000003.1"/>
</dbReference>
<evidence type="ECO:0000313" key="1">
    <source>
        <dbReference type="EMBL" id="MFD1512798.1"/>
    </source>
</evidence>
<sequence>MRYRAIMPDGDIECASYDRTENGVDCFREDGEFVAFVPYSSLVALLDEETLTHDDRSIV</sequence>
<dbReference type="Proteomes" id="UP001597187">
    <property type="component" value="Unassembled WGS sequence"/>
</dbReference>
<evidence type="ECO:0000313" key="2">
    <source>
        <dbReference type="Proteomes" id="UP001597187"/>
    </source>
</evidence>
<name>A0ABD6ASG6_9EURY</name>